<proteinExistence type="predicted"/>
<dbReference type="VEuPathDB" id="ToxoDB:CSUI_008404"/>
<dbReference type="Proteomes" id="UP000221165">
    <property type="component" value="Unassembled WGS sequence"/>
</dbReference>
<evidence type="ECO:0000256" key="1">
    <source>
        <dbReference type="SAM" id="MobiDB-lite"/>
    </source>
</evidence>
<sequence length="93" mass="10418">MPLGRKYRTSRTEGKESTAVLENGKAQRLGTPSCLSLPNTTDFGTTAPWQPRKHELFHTMELSHVYFRVQNSPAHQPCQLSAACIRQCCGLDE</sequence>
<name>A0A2C6JNQ3_9APIC</name>
<dbReference type="RefSeq" id="XP_067919486.1">
    <property type="nucleotide sequence ID" value="XM_068068537.1"/>
</dbReference>
<keyword evidence="3" id="KW-1185">Reference proteome</keyword>
<organism evidence="2 3">
    <name type="scientific">Cystoisospora suis</name>
    <dbReference type="NCBI Taxonomy" id="483139"/>
    <lineage>
        <taxon>Eukaryota</taxon>
        <taxon>Sar</taxon>
        <taxon>Alveolata</taxon>
        <taxon>Apicomplexa</taxon>
        <taxon>Conoidasida</taxon>
        <taxon>Coccidia</taxon>
        <taxon>Eucoccidiorida</taxon>
        <taxon>Eimeriorina</taxon>
        <taxon>Sarcocystidae</taxon>
        <taxon>Cystoisospora</taxon>
    </lineage>
</organism>
<accession>A0A2C6JNQ3</accession>
<reference evidence="2 3" key="1">
    <citation type="journal article" date="2017" name="Int. J. Parasitol.">
        <title>The genome of the protozoan parasite Cystoisospora suis and a reverse vaccinology approach to identify vaccine candidates.</title>
        <authorList>
            <person name="Palmieri N."/>
            <person name="Shrestha A."/>
            <person name="Ruttkowski B."/>
            <person name="Beck T."/>
            <person name="Vogl C."/>
            <person name="Tomley F."/>
            <person name="Blake D.P."/>
            <person name="Joachim A."/>
        </authorList>
    </citation>
    <scope>NUCLEOTIDE SEQUENCE [LARGE SCALE GENOMIC DNA]</scope>
    <source>
        <strain evidence="2 3">Wien I</strain>
    </source>
</reference>
<comment type="caution">
    <text evidence="2">The sequence shown here is derived from an EMBL/GenBank/DDBJ whole genome shotgun (WGS) entry which is preliminary data.</text>
</comment>
<evidence type="ECO:0000313" key="3">
    <source>
        <dbReference type="Proteomes" id="UP000221165"/>
    </source>
</evidence>
<dbReference type="GeneID" id="94431748"/>
<dbReference type="AlphaFoldDB" id="A0A2C6JNQ3"/>
<dbReference type="EMBL" id="MIGC01004700">
    <property type="protein sequence ID" value="PHJ17771.1"/>
    <property type="molecule type" value="Genomic_DNA"/>
</dbReference>
<feature type="region of interest" description="Disordered" evidence="1">
    <location>
        <begin position="1"/>
        <end position="26"/>
    </location>
</feature>
<evidence type="ECO:0000313" key="2">
    <source>
        <dbReference type="EMBL" id="PHJ17771.1"/>
    </source>
</evidence>
<gene>
    <name evidence="2" type="ORF">CSUI_008404</name>
</gene>
<protein>
    <submittedName>
        <fullName evidence="2">Uncharacterized protein</fullName>
    </submittedName>
</protein>